<feature type="transmembrane region" description="Helical" evidence="1">
    <location>
        <begin position="159"/>
        <end position="192"/>
    </location>
</feature>
<keyword evidence="1" id="KW-0812">Transmembrane</keyword>
<feature type="transmembrane region" description="Helical" evidence="1">
    <location>
        <begin position="256"/>
        <end position="277"/>
    </location>
</feature>
<dbReference type="HOGENOM" id="CLU_076617_0_0_1"/>
<keyword evidence="1" id="KW-1133">Transmembrane helix</keyword>
<feature type="transmembrane region" description="Helical" evidence="1">
    <location>
        <begin position="83"/>
        <end position="111"/>
    </location>
</feature>
<evidence type="ECO:0000313" key="2">
    <source>
        <dbReference type="EMBL" id="ELU00553.1"/>
    </source>
</evidence>
<feature type="transmembrane region" description="Helical" evidence="1">
    <location>
        <begin position="117"/>
        <end position="138"/>
    </location>
</feature>
<dbReference type="PANTHER" id="PTHR33802:SF1">
    <property type="entry name" value="XK-RELATED PROTEIN"/>
    <property type="match status" value="1"/>
</dbReference>
<reference evidence="2 4" key="2">
    <citation type="journal article" date="2013" name="Nature">
        <title>Insights into bilaterian evolution from three spiralian genomes.</title>
        <authorList>
            <person name="Simakov O."/>
            <person name="Marletaz F."/>
            <person name="Cho S.J."/>
            <person name="Edsinger-Gonzales E."/>
            <person name="Havlak P."/>
            <person name="Hellsten U."/>
            <person name="Kuo D.H."/>
            <person name="Larsson T."/>
            <person name="Lv J."/>
            <person name="Arendt D."/>
            <person name="Savage R."/>
            <person name="Osoegawa K."/>
            <person name="de Jong P."/>
            <person name="Grimwood J."/>
            <person name="Chapman J.A."/>
            <person name="Shapiro H."/>
            <person name="Aerts A."/>
            <person name="Otillar R.P."/>
            <person name="Terry A.Y."/>
            <person name="Boore J.L."/>
            <person name="Grigoriev I.V."/>
            <person name="Lindberg D.R."/>
            <person name="Seaver E.C."/>
            <person name="Weisblat D.A."/>
            <person name="Putnam N.H."/>
            <person name="Rokhsar D.S."/>
        </authorList>
    </citation>
    <scope>NUCLEOTIDE SEQUENCE</scope>
    <source>
        <strain evidence="2 4">I ESC-2004</strain>
    </source>
</reference>
<reference evidence="3" key="3">
    <citation type="submission" date="2015-06" db="UniProtKB">
        <authorList>
            <consortium name="EnsemblMetazoa"/>
        </authorList>
    </citation>
    <scope>IDENTIFICATION</scope>
</reference>
<organism evidence="2">
    <name type="scientific">Capitella teleta</name>
    <name type="common">Polychaete worm</name>
    <dbReference type="NCBI Taxonomy" id="283909"/>
    <lineage>
        <taxon>Eukaryota</taxon>
        <taxon>Metazoa</taxon>
        <taxon>Spiralia</taxon>
        <taxon>Lophotrochozoa</taxon>
        <taxon>Annelida</taxon>
        <taxon>Polychaeta</taxon>
        <taxon>Sedentaria</taxon>
        <taxon>Scolecida</taxon>
        <taxon>Capitellidae</taxon>
        <taxon>Capitella</taxon>
    </lineage>
</organism>
<feature type="transmembrane region" description="Helical" evidence="1">
    <location>
        <begin position="198"/>
        <end position="221"/>
    </location>
</feature>
<dbReference type="OMA" id="YATWGTL"/>
<dbReference type="EnsemblMetazoa" id="CapteT134815">
    <property type="protein sequence ID" value="CapteP134815"/>
    <property type="gene ID" value="CapteG134815"/>
</dbReference>
<evidence type="ECO:0000313" key="3">
    <source>
        <dbReference type="EnsemblMetazoa" id="CapteP134815"/>
    </source>
</evidence>
<dbReference type="PANTHER" id="PTHR33802">
    <property type="entry name" value="SI:CH211-161H7.5-RELATED"/>
    <property type="match status" value="1"/>
</dbReference>
<feature type="transmembrane region" description="Helical" evidence="1">
    <location>
        <begin position="233"/>
        <end position="250"/>
    </location>
</feature>
<sequence length="311" mass="35115">MNICFFFFFFFFFFFNRKLIAQSFIIAVLFPNSTEFVDEHYLVEITPSPPTFALMWTLTHAWNLAWLIYVVSIAIRSSNYGSLCVLPGHVSVLMFPFFIAACLADSLWLVLRNHFMLSPSLAVLCLSTACAMGACIIAHRQLSRTGLQLLTMKSGPEIWWTRILLLNGLALYFAWLATLTIINACIVMTYVFGISQSIATTYGLCATAVLATVCAVSDCYYLDRFTRYTLSPYLAVIVTLSGILSRHILLKNNNTVLNVCMLCCFAVFFVVRVIVMVTRHRSKAIFRDISMVQKGARRNYGSNEFMSITVA</sequence>
<dbReference type="OrthoDB" id="5586934at2759"/>
<evidence type="ECO:0000313" key="4">
    <source>
        <dbReference type="Proteomes" id="UP000014760"/>
    </source>
</evidence>
<dbReference type="Proteomes" id="UP000014760">
    <property type="component" value="Unassembled WGS sequence"/>
</dbReference>
<accession>R7U9R9</accession>
<protein>
    <submittedName>
        <fullName evidence="2 3">Uncharacterized protein</fullName>
    </submittedName>
</protein>
<name>R7U9R9_CAPTE</name>
<reference evidence="4" key="1">
    <citation type="submission" date="2012-12" db="EMBL/GenBank/DDBJ databases">
        <authorList>
            <person name="Hellsten U."/>
            <person name="Grimwood J."/>
            <person name="Chapman J.A."/>
            <person name="Shapiro H."/>
            <person name="Aerts A."/>
            <person name="Otillar R.P."/>
            <person name="Terry A.Y."/>
            <person name="Boore J.L."/>
            <person name="Simakov O."/>
            <person name="Marletaz F."/>
            <person name="Cho S.-J."/>
            <person name="Edsinger-Gonzales E."/>
            <person name="Havlak P."/>
            <person name="Kuo D.-H."/>
            <person name="Larsson T."/>
            <person name="Lv J."/>
            <person name="Arendt D."/>
            <person name="Savage R."/>
            <person name="Osoegawa K."/>
            <person name="de Jong P."/>
            <person name="Lindberg D.R."/>
            <person name="Seaver E.C."/>
            <person name="Weisblat D.A."/>
            <person name="Putnam N.H."/>
            <person name="Grigoriev I.V."/>
            <person name="Rokhsar D.S."/>
        </authorList>
    </citation>
    <scope>NUCLEOTIDE SEQUENCE</scope>
    <source>
        <strain evidence="4">I ESC-2004</strain>
    </source>
</reference>
<keyword evidence="1" id="KW-0472">Membrane</keyword>
<gene>
    <name evidence="2" type="ORF">CAPTEDRAFT_134815</name>
</gene>
<keyword evidence="4" id="KW-1185">Reference proteome</keyword>
<evidence type="ECO:0000256" key="1">
    <source>
        <dbReference type="SAM" id="Phobius"/>
    </source>
</evidence>
<feature type="transmembrane region" description="Helical" evidence="1">
    <location>
        <begin position="51"/>
        <end position="71"/>
    </location>
</feature>
<dbReference type="EMBL" id="KB305899">
    <property type="protein sequence ID" value="ELU00553.1"/>
    <property type="molecule type" value="Genomic_DNA"/>
</dbReference>
<proteinExistence type="predicted"/>
<dbReference type="EMBL" id="AMQN01009657">
    <property type="status" value="NOT_ANNOTATED_CDS"/>
    <property type="molecule type" value="Genomic_DNA"/>
</dbReference>
<dbReference type="AlphaFoldDB" id="R7U9R9"/>